<dbReference type="InterPro" id="IPR038770">
    <property type="entry name" value="Na+/solute_symporter_sf"/>
</dbReference>
<dbReference type="Gene3D" id="1.20.1530.20">
    <property type="match status" value="1"/>
</dbReference>
<keyword evidence="4" id="KW-1003">Cell membrane</keyword>
<dbReference type="InterPro" id="IPR006037">
    <property type="entry name" value="RCK_C"/>
</dbReference>
<evidence type="ECO:0000256" key="4">
    <source>
        <dbReference type="ARBA" id="ARBA00022475"/>
    </source>
</evidence>
<evidence type="ECO:0000256" key="8">
    <source>
        <dbReference type="ARBA" id="ARBA00023065"/>
    </source>
</evidence>
<keyword evidence="8" id="KW-0406">Ion transport</keyword>
<evidence type="ECO:0000256" key="7">
    <source>
        <dbReference type="ARBA" id="ARBA00022989"/>
    </source>
</evidence>
<feature type="transmembrane region" description="Helical" evidence="10">
    <location>
        <begin position="56"/>
        <end position="75"/>
    </location>
</feature>
<feature type="transmembrane region" description="Helical" evidence="10">
    <location>
        <begin position="334"/>
        <end position="355"/>
    </location>
</feature>
<evidence type="ECO:0000256" key="6">
    <source>
        <dbReference type="ARBA" id="ARBA00022692"/>
    </source>
</evidence>
<dbReference type="GO" id="GO:0015297">
    <property type="term" value="F:antiporter activity"/>
    <property type="evidence" value="ECO:0007669"/>
    <property type="project" value="UniProtKB-KW"/>
</dbReference>
<protein>
    <submittedName>
        <fullName evidence="12">Potassium/proton antiporter (CPA1 family)</fullName>
    </submittedName>
</protein>
<accession>A0A4R7P9Q5</accession>
<sequence>MDFTHQIIFLAGVLFMTSILATVITPRLGVPLLLVFLVVGMLAGEDGPGHVEFHDFGLANLAATAALSVVLFDGGLRTKLAMFRVGLWPAISLSTVGVLVTAGITGWVASWLLDLSLAEGLLIGAIVGSTDAAAVFSLLHTSAVRLNERVTSILEIESGVNDPMAVFLTLAVMQYLLAPADYSALDSLLLFVRQMGLGALIGIGGGRALVWALNRLDLSESLYPLLAFFGGLLIFGITGILHGSGFLAAYLAGLVVGNQRTRAFAGILRFHDGVAWMAQIGMFVGLGLLVTPTALVPIMGQGLLVAAALILVARPAAVVLSLLPFRLPLREQAFMSWVGLRGSVPIVLATFPWLAGMENAAVYFNIAFFIVLVSLVVQGWTLAPAARILRLQLPSQGALVNRLDFDLPGTRGYEIVSYRIGESSSLIGLKSRQLPLDDISRIVCLARRGKIISYREWGTLRAGDYISLLASQDELPKLDEMFQSTVAPKIAAAEQRFYGEFRIDPNAEVQLLVDCYGVNLPETALEKSVGAFFSSVVPRPVVGDRLRLGEMELVIKRMDAQRIAEIWLRLPH</sequence>
<feature type="transmembrane region" description="Helical" evidence="10">
    <location>
        <begin position="273"/>
        <end position="296"/>
    </location>
</feature>
<dbReference type="PANTHER" id="PTHR32507:SF7">
    <property type="entry name" value="K(+)_H(+) ANTIPORTER NHAP2"/>
    <property type="match status" value="1"/>
</dbReference>
<dbReference type="NCBIfam" id="NF003716">
    <property type="entry name" value="PRK05326.1-3"/>
    <property type="match status" value="1"/>
</dbReference>
<dbReference type="Proteomes" id="UP000295341">
    <property type="component" value="Unassembled WGS sequence"/>
</dbReference>
<evidence type="ECO:0000256" key="3">
    <source>
        <dbReference type="ARBA" id="ARBA00022449"/>
    </source>
</evidence>
<dbReference type="RefSeq" id="WP_133879382.1">
    <property type="nucleotide sequence ID" value="NZ_MWIN01000023.1"/>
</dbReference>
<dbReference type="PANTHER" id="PTHR32507">
    <property type="entry name" value="NA(+)/H(+) ANTIPORTER 1"/>
    <property type="match status" value="1"/>
</dbReference>
<evidence type="ECO:0000256" key="10">
    <source>
        <dbReference type="SAM" id="Phobius"/>
    </source>
</evidence>
<reference evidence="12 13" key="1">
    <citation type="submission" date="2019-03" db="EMBL/GenBank/DDBJ databases">
        <title>Genomic Encyclopedia of Type Strains, Phase IV (KMG-IV): sequencing the most valuable type-strain genomes for metagenomic binning, comparative biology and taxonomic classification.</title>
        <authorList>
            <person name="Goeker M."/>
        </authorList>
    </citation>
    <scope>NUCLEOTIDE SEQUENCE [LARGE SCALE GENOMIC DNA]</scope>
    <source>
        <strain evidence="12 13">DSM 26377</strain>
    </source>
</reference>
<feature type="transmembrane region" description="Helical" evidence="10">
    <location>
        <begin position="87"/>
        <end position="109"/>
    </location>
</feature>
<keyword evidence="5" id="KW-0633">Potassium transport</keyword>
<keyword evidence="7 10" id="KW-1133">Transmembrane helix</keyword>
<dbReference type="GO" id="GO:0005886">
    <property type="term" value="C:plasma membrane"/>
    <property type="evidence" value="ECO:0007669"/>
    <property type="project" value="UniProtKB-SubCell"/>
</dbReference>
<evidence type="ECO:0000256" key="5">
    <source>
        <dbReference type="ARBA" id="ARBA00022538"/>
    </source>
</evidence>
<feature type="transmembrane region" description="Helical" evidence="10">
    <location>
        <begin position="190"/>
        <end position="213"/>
    </location>
</feature>
<dbReference type="InterPro" id="IPR006153">
    <property type="entry name" value="Cation/H_exchanger_TM"/>
</dbReference>
<dbReference type="InterPro" id="IPR036721">
    <property type="entry name" value="RCK_C_sf"/>
</dbReference>
<dbReference type="SMART" id="SM01091">
    <property type="entry name" value="CorC_HlyC"/>
    <property type="match status" value="1"/>
</dbReference>
<keyword evidence="6 10" id="KW-0812">Transmembrane</keyword>
<proteinExistence type="predicted"/>
<dbReference type="GO" id="GO:0008324">
    <property type="term" value="F:monoatomic cation transmembrane transporter activity"/>
    <property type="evidence" value="ECO:0007669"/>
    <property type="project" value="InterPro"/>
</dbReference>
<dbReference type="NCBIfam" id="NF003715">
    <property type="entry name" value="PRK05326.1-2"/>
    <property type="match status" value="1"/>
</dbReference>
<feature type="transmembrane region" description="Helical" evidence="10">
    <location>
        <begin position="6"/>
        <end position="23"/>
    </location>
</feature>
<dbReference type="GO" id="GO:0006813">
    <property type="term" value="P:potassium ion transport"/>
    <property type="evidence" value="ECO:0007669"/>
    <property type="project" value="UniProtKB-KW"/>
</dbReference>
<dbReference type="InterPro" id="IPR005170">
    <property type="entry name" value="Transptr-assoc_dom"/>
</dbReference>
<keyword evidence="2" id="KW-0813">Transport</keyword>
<evidence type="ECO:0000313" key="12">
    <source>
        <dbReference type="EMBL" id="TDU30735.1"/>
    </source>
</evidence>
<evidence type="ECO:0000256" key="9">
    <source>
        <dbReference type="ARBA" id="ARBA00023136"/>
    </source>
</evidence>
<name>A0A4R7P9Q5_9GAMM</name>
<dbReference type="Pfam" id="PF00999">
    <property type="entry name" value="Na_H_Exchanger"/>
    <property type="match status" value="1"/>
</dbReference>
<dbReference type="PROSITE" id="PS51202">
    <property type="entry name" value="RCK_C"/>
    <property type="match status" value="1"/>
</dbReference>
<dbReference type="NCBIfam" id="NF003714">
    <property type="entry name" value="PRK05326.1-1"/>
    <property type="match status" value="1"/>
</dbReference>
<feature type="transmembrane region" description="Helical" evidence="10">
    <location>
        <begin position="362"/>
        <end position="383"/>
    </location>
</feature>
<dbReference type="SUPFAM" id="SSF116726">
    <property type="entry name" value="TrkA C-terminal domain-like"/>
    <property type="match status" value="1"/>
</dbReference>
<evidence type="ECO:0000259" key="11">
    <source>
        <dbReference type="PROSITE" id="PS51202"/>
    </source>
</evidence>
<evidence type="ECO:0000256" key="1">
    <source>
        <dbReference type="ARBA" id="ARBA00004651"/>
    </source>
</evidence>
<keyword evidence="9 10" id="KW-0472">Membrane</keyword>
<feature type="transmembrane region" description="Helical" evidence="10">
    <location>
        <begin position="303"/>
        <end position="322"/>
    </location>
</feature>
<dbReference type="Gene3D" id="3.30.70.1450">
    <property type="entry name" value="Regulator of K+ conductance, C-terminal domain"/>
    <property type="match status" value="1"/>
</dbReference>
<dbReference type="OrthoDB" id="9810759at2"/>
<evidence type="ECO:0000256" key="2">
    <source>
        <dbReference type="ARBA" id="ARBA00022448"/>
    </source>
</evidence>
<evidence type="ECO:0000313" key="13">
    <source>
        <dbReference type="Proteomes" id="UP000295341"/>
    </source>
</evidence>
<dbReference type="EMBL" id="SOBT01000008">
    <property type="protein sequence ID" value="TDU30735.1"/>
    <property type="molecule type" value="Genomic_DNA"/>
</dbReference>
<gene>
    <name evidence="12" type="ORF">DFR24_0089</name>
</gene>
<keyword evidence="13" id="KW-1185">Reference proteome</keyword>
<keyword evidence="3" id="KW-0050">Antiport</keyword>
<keyword evidence="5" id="KW-0630">Potassium</keyword>
<dbReference type="GO" id="GO:1902600">
    <property type="term" value="P:proton transmembrane transport"/>
    <property type="evidence" value="ECO:0007669"/>
    <property type="project" value="InterPro"/>
</dbReference>
<dbReference type="AlphaFoldDB" id="A0A4R7P9Q5"/>
<comment type="caution">
    <text evidence="12">The sequence shown here is derived from an EMBL/GenBank/DDBJ whole genome shotgun (WGS) entry which is preliminary data.</text>
</comment>
<feature type="transmembrane region" description="Helical" evidence="10">
    <location>
        <begin position="225"/>
        <end position="253"/>
    </location>
</feature>
<comment type="subcellular location">
    <subcellularLocation>
        <location evidence="1">Cell membrane</location>
        <topology evidence="1">Multi-pass membrane protein</topology>
    </subcellularLocation>
</comment>
<organism evidence="12 13">
    <name type="scientific">Panacagrimonas perspica</name>
    <dbReference type="NCBI Taxonomy" id="381431"/>
    <lineage>
        <taxon>Bacteria</taxon>
        <taxon>Pseudomonadati</taxon>
        <taxon>Pseudomonadota</taxon>
        <taxon>Gammaproteobacteria</taxon>
        <taxon>Nevskiales</taxon>
        <taxon>Nevskiaceae</taxon>
        <taxon>Panacagrimonas</taxon>
    </lineage>
</organism>
<feature type="transmembrane region" description="Helical" evidence="10">
    <location>
        <begin position="121"/>
        <end position="139"/>
    </location>
</feature>
<feature type="domain" description="RCK C-terminal" evidence="11">
    <location>
        <begin position="402"/>
        <end position="484"/>
    </location>
</feature>